<dbReference type="InterPro" id="IPR001412">
    <property type="entry name" value="aa-tRNA-synth_I_CS"/>
</dbReference>
<dbReference type="CDD" id="cd07962">
    <property type="entry name" value="Anticodon_Ia_Val"/>
    <property type="match status" value="1"/>
</dbReference>
<keyword evidence="4" id="KW-0963">Cytoplasm</keyword>
<evidence type="ECO:0000256" key="10">
    <source>
        <dbReference type="ARBA" id="ARBA00023146"/>
    </source>
</evidence>
<dbReference type="InterPro" id="IPR009008">
    <property type="entry name" value="Val/Leu/Ile-tRNA-synth_edit"/>
</dbReference>
<dbReference type="AlphaFoldDB" id="A0A0F4ZKE4"/>
<evidence type="ECO:0000256" key="6">
    <source>
        <dbReference type="ARBA" id="ARBA00022741"/>
    </source>
</evidence>
<dbReference type="PRINTS" id="PR00986">
    <property type="entry name" value="TRNASYNTHVAL"/>
</dbReference>
<evidence type="ECO:0000313" key="19">
    <source>
        <dbReference type="EMBL" id="KKA30660.1"/>
    </source>
</evidence>
<dbReference type="GO" id="GO:0006438">
    <property type="term" value="P:valyl-tRNA aminoacylation"/>
    <property type="evidence" value="ECO:0007669"/>
    <property type="project" value="EnsemblFungi"/>
</dbReference>
<keyword evidence="10 13" id="KW-0030">Aminoacyl-tRNA synthetase</keyword>
<evidence type="ECO:0000256" key="1">
    <source>
        <dbReference type="ARBA" id="ARBA00004496"/>
    </source>
</evidence>
<evidence type="ECO:0000256" key="13">
    <source>
        <dbReference type="RuleBase" id="RU363035"/>
    </source>
</evidence>
<dbReference type="GO" id="GO:1990825">
    <property type="term" value="F:sequence-specific mRNA binding"/>
    <property type="evidence" value="ECO:0007669"/>
    <property type="project" value="EnsemblFungi"/>
</dbReference>
<dbReference type="EMBL" id="LAEV01000323">
    <property type="protein sequence ID" value="KKA30660.1"/>
    <property type="molecule type" value="Genomic_DNA"/>
</dbReference>
<dbReference type="InterPro" id="IPR013155">
    <property type="entry name" value="M/V/L/I-tRNA-synth_anticd-bd"/>
</dbReference>
<evidence type="ECO:0000256" key="12">
    <source>
        <dbReference type="ARBA" id="ARBA00047552"/>
    </source>
</evidence>
<dbReference type="InterPro" id="IPR002300">
    <property type="entry name" value="aa-tRNA-synth_Ia"/>
</dbReference>
<dbReference type="InterPro" id="IPR033705">
    <property type="entry name" value="Anticodon_Ia_Val"/>
</dbReference>
<keyword evidence="8 13" id="KW-0648">Protein biosynthesis</keyword>
<evidence type="ECO:0000256" key="2">
    <source>
        <dbReference type="ARBA" id="ARBA00005594"/>
    </source>
</evidence>
<dbReference type="NCBIfam" id="TIGR00422">
    <property type="entry name" value="valS"/>
    <property type="match status" value="1"/>
</dbReference>
<comment type="catalytic activity">
    <reaction evidence="12">
        <text>tRNA(Val) + L-valine + ATP = L-valyl-tRNA(Val) + AMP + diphosphate</text>
        <dbReference type="Rhea" id="RHEA:10704"/>
        <dbReference type="Rhea" id="RHEA-COMP:9672"/>
        <dbReference type="Rhea" id="RHEA-COMP:9708"/>
        <dbReference type="ChEBI" id="CHEBI:30616"/>
        <dbReference type="ChEBI" id="CHEBI:33019"/>
        <dbReference type="ChEBI" id="CHEBI:57762"/>
        <dbReference type="ChEBI" id="CHEBI:78442"/>
        <dbReference type="ChEBI" id="CHEBI:78537"/>
        <dbReference type="ChEBI" id="CHEBI:456215"/>
        <dbReference type="EC" id="6.1.1.9"/>
    </reaction>
</comment>
<keyword evidence="9 14" id="KW-0175">Coiled coil</keyword>
<evidence type="ECO:0000259" key="17">
    <source>
        <dbReference type="Pfam" id="PF08264"/>
    </source>
</evidence>
<dbReference type="GO" id="GO:0005524">
    <property type="term" value="F:ATP binding"/>
    <property type="evidence" value="ECO:0007669"/>
    <property type="project" value="UniProtKB-KW"/>
</dbReference>
<keyword evidence="5 13" id="KW-0436">Ligase</keyword>
<keyword evidence="7 13" id="KW-0067">ATP-binding</keyword>
<evidence type="ECO:0000256" key="3">
    <source>
        <dbReference type="ARBA" id="ARBA00013169"/>
    </source>
</evidence>
<evidence type="ECO:0000256" key="11">
    <source>
        <dbReference type="ARBA" id="ARBA00029936"/>
    </source>
</evidence>
<dbReference type="Pfam" id="PF00133">
    <property type="entry name" value="tRNA-synt_1"/>
    <property type="match status" value="1"/>
</dbReference>
<dbReference type="HAMAP" id="MF_02004">
    <property type="entry name" value="Val_tRNA_synth_type1"/>
    <property type="match status" value="1"/>
</dbReference>
<dbReference type="NCBIfam" id="NF004349">
    <property type="entry name" value="PRK05729.1"/>
    <property type="match status" value="1"/>
</dbReference>
<feature type="compositionally biased region" description="Acidic residues" evidence="15">
    <location>
        <begin position="76"/>
        <end position="85"/>
    </location>
</feature>
<dbReference type="Pfam" id="PF10458">
    <property type="entry name" value="Val_tRNA-synt_C"/>
    <property type="match status" value="1"/>
</dbReference>
<dbReference type="FunFam" id="3.90.740.10:FF:000010">
    <property type="entry name" value="Valine--tRNA ligase"/>
    <property type="match status" value="1"/>
</dbReference>
<dbReference type="Proteomes" id="UP000033483">
    <property type="component" value="Unassembled WGS sequence"/>
</dbReference>
<dbReference type="OrthoDB" id="629407at2759"/>
<dbReference type="Gene3D" id="3.40.50.620">
    <property type="entry name" value="HUPs"/>
    <property type="match status" value="2"/>
</dbReference>
<dbReference type="FunFam" id="3.90.740.10:FF:000008">
    <property type="entry name" value="Valine--tRNA ligase, mitochondrial"/>
    <property type="match status" value="1"/>
</dbReference>
<dbReference type="EC" id="6.1.1.9" evidence="3"/>
<dbReference type="Gene3D" id="1.10.287.380">
    <property type="entry name" value="Valyl-tRNA synthetase, C-terminal domain"/>
    <property type="match status" value="1"/>
</dbReference>
<dbReference type="PROSITE" id="PS00178">
    <property type="entry name" value="AA_TRNA_LIGASE_I"/>
    <property type="match status" value="1"/>
</dbReference>
<dbReference type="PANTHER" id="PTHR11946:SF109">
    <property type="entry name" value="VALINE--TRNA LIGASE"/>
    <property type="match status" value="1"/>
</dbReference>
<evidence type="ECO:0000256" key="8">
    <source>
        <dbReference type="ARBA" id="ARBA00022917"/>
    </source>
</evidence>
<protein>
    <recommendedName>
        <fullName evidence="3">valine--tRNA ligase</fullName>
        <ecNumber evidence="3">6.1.1.9</ecNumber>
    </recommendedName>
    <alternativeName>
        <fullName evidence="11">Valyl-tRNA synthetase</fullName>
    </alternativeName>
</protein>
<evidence type="ECO:0000256" key="9">
    <source>
        <dbReference type="ARBA" id="ARBA00023054"/>
    </source>
</evidence>
<keyword evidence="20" id="KW-1185">Reference proteome</keyword>
<name>A0A0F4ZKE4_9PEZI</name>
<dbReference type="SUPFAM" id="SSF52374">
    <property type="entry name" value="Nucleotidylyl transferase"/>
    <property type="match status" value="1"/>
</dbReference>
<evidence type="ECO:0000313" key="20">
    <source>
        <dbReference type="Proteomes" id="UP000033483"/>
    </source>
</evidence>
<dbReference type="CDD" id="cd00817">
    <property type="entry name" value="ValRS_core"/>
    <property type="match status" value="1"/>
</dbReference>
<accession>A0A0F4ZKE4</accession>
<feature type="domain" description="Valyl-tRNA synthetase tRNA-binding arm" evidence="18">
    <location>
        <begin position="992"/>
        <end position="1048"/>
    </location>
</feature>
<evidence type="ECO:0000256" key="15">
    <source>
        <dbReference type="SAM" id="MobiDB-lite"/>
    </source>
</evidence>
<feature type="domain" description="Aminoacyl-tRNA synthetase class Ia" evidence="16">
    <location>
        <begin position="112"/>
        <end position="736"/>
    </location>
</feature>
<sequence length="1062" mass="119838">MASAPTQPPAEGAAAPAAAQPTQPKVKTEKELEKERKKAAKQAKFEQKNKAKAESAAAPKQAKEKKAKPAKKEEEPLPEYVEDTPEGEKKILKSFEHPHYKAYSAVAVESAWYEWWNKQGYFQPQLKPDGTVLDKGSFVIVHPPPNVTGALHMGHALGDSLQDAMVRWYRMRGYSALWLPGCDHAGIATQSVVERMLQRRENKTRHDLGREKFIERVWEWKDEYHQKINKALTKLGGSFDWEREAFTMSPHLSKAVTEAFVSFHEEGIIYRANRLVNWSTHLSTAVSNLEVNNKELAGRTLLDVPGYDRKVEFGVIVHFKYPIEGSDETIEVATTRIETMLGDTGIAVHPSDKRYSHLVGKFALHPFLDRKLPIIADEYVDMEFGTGAVKLTPAHDPNDFNLGQKHKLEFINILTDDGLINENGGPYKGQKRFDVRYKVQDGLKAKGLWVKVEPNPMKVPVCERSKDIIEPILKPQWWVKTDKLAAAAVDAVKTGEIEIRPSTAKNMFLAWMHPDNIQDWCISRQLWWGHQCPVYHAIVEGEASDSADNSRWFAGRTEEEARAKAEKALPGKTFKLVRDEDVLDTWFSSGLWPFSTMGWPDNKSLDMERFYPTSVLETGWDIIFFWIARMIMMGIKLTGKVPFKEVFCHSLVRDNEGRKMSKSLGNTISPLDVIAGIKLEDLNAQLLTGNLHPSEVEKATKWQRQAFPEGIPQCGADALRFFMVSSTAPSGGDINLDIKILAAMRRFSNKIWQAGKYVLGKLPEDFKPKAKVEPGVTLAEKWILSKMTTTAKEINEALEGREFQKASNLVYQYWWTHLCDVWIENSKSIIQDGTPEERESSLQTLYSTLEAALLLIHPFMPFISEELWQRLPRRPEDKTESIMLAAFPEFDEKFYSPESEAAYELVMACSRGARSLMSEYQIKEEGKVLFQVLDDTSLATVTREAASIKTLCGKGCKEVEVLPPSSARPAGCVAYPVGSEAVAYLYVKGRVDLDAEIAKAQKKLDKLQAGITKQQKLLADPKYQEKVAAAIREADAKKLVDLESEAKGFEGTIKQFEQLKLE</sequence>
<dbReference type="Pfam" id="PF08264">
    <property type="entry name" value="Anticodon_1"/>
    <property type="match status" value="1"/>
</dbReference>
<feature type="compositionally biased region" description="Basic and acidic residues" evidence="15">
    <location>
        <begin position="43"/>
        <end position="53"/>
    </location>
</feature>
<dbReference type="FunFam" id="3.40.50.620:FF:000078">
    <property type="entry name" value="Valine--tRNA ligase, mitochondrial"/>
    <property type="match status" value="1"/>
</dbReference>
<dbReference type="Gene3D" id="3.90.740.10">
    <property type="entry name" value="Valyl/Leucyl/Isoleucyl-tRNA synthetase, editing domain"/>
    <property type="match status" value="1"/>
</dbReference>
<feature type="region of interest" description="Disordered" evidence="15">
    <location>
        <begin position="1"/>
        <end position="85"/>
    </location>
</feature>
<dbReference type="Gene3D" id="1.10.730.10">
    <property type="entry name" value="Isoleucyl-tRNA Synthetase, Domain 1"/>
    <property type="match status" value="1"/>
</dbReference>
<comment type="subcellular location">
    <subcellularLocation>
        <location evidence="1">Cytoplasm</location>
    </subcellularLocation>
</comment>
<feature type="domain" description="Methionyl/Valyl/Leucyl/Isoleucyl-tRNA synthetase anticodon-binding" evidence="17">
    <location>
        <begin position="780"/>
        <end position="925"/>
    </location>
</feature>
<feature type="compositionally biased region" description="Basic and acidic residues" evidence="15">
    <location>
        <begin position="26"/>
        <end position="36"/>
    </location>
</feature>
<gene>
    <name evidence="19" type="ORF">TD95_002661</name>
</gene>
<evidence type="ECO:0000256" key="4">
    <source>
        <dbReference type="ARBA" id="ARBA00022490"/>
    </source>
</evidence>
<evidence type="ECO:0000256" key="7">
    <source>
        <dbReference type="ARBA" id="ARBA00022840"/>
    </source>
</evidence>
<evidence type="ECO:0000259" key="16">
    <source>
        <dbReference type="Pfam" id="PF00133"/>
    </source>
</evidence>
<feature type="compositionally biased region" description="Low complexity" evidence="15">
    <location>
        <begin position="9"/>
        <end position="25"/>
    </location>
</feature>
<dbReference type="GO" id="GO:0002161">
    <property type="term" value="F:aminoacyl-tRNA deacylase activity"/>
    <property type="evidence" value="ECO:0007669"/>
    <property type="project" value="InterPro"/>
</dbReference>
<dbReference type="InterPro" id="IPR019499">
    <property type="entry name" value="Val-tRNA_synth_tRNA-bd"/>
</dbReference>
<dbReference type="SUPFAM" id="SSF47323">
    <property type="entry name" value="Anticodon-binding domain of a subclass of class I aminoacyl-tRNA synthetases"/>
    <property type="match status" value="1"/>
</dbReference>
<evidence type="ECO:0000256" key="14">
    <source>
        <dbReference type="SAM" id="Coils"/>
    </source>
</evidence>
<dbReference type="SUPFAM" id="SSF50677">
    <property type="entry name" value="ValRS/IleRS/LeuRS editing domain"/>
    <property type="match status" value="1"/>
</dbReference>
<dbReference type="InterPro" id="IPR014729">
    <property type="entry name" value="Rossmann-like_a/b/a_fold"/>
</dbReference>
<comment type="caution">
    <text evidence="19">The sequence shown here is derived from an EMBL/GenBank/DDBJ whole genome shotgun (WGS) entry which is preliminary data.</text>
</comment>
<organism evidence="19 20">
    <name type="scientific">Thielaviopsis punctulata</name>
    <dbReference type="NCBI Taxonomy" id="72032"/>
    <lineage>
        <taxon>Eukaryota</taxon>
        <taxon>Fungi</taxon>
        <taxon>Dikarya</taxon>
        <taxon>Ascomycota</taxon>
        <taxon>Pezizomycotina</taxon>
        <taxon>Sordariomycetes</taxon>
        <taxon>Hypocreomycetidae</taxon>
        <taxon>Microascales</taxon>
        <taxon>Ceratocystidaceae</taxon>
        <taxon>Thielaviopsis</taxon>
    </lineage>
</organism>
<evidence type="ECO:0000256" key="5">
    <source>
        <dbReference type="ARBA" id="ARBA00022598"/>
    </source>
</evidence>
<dbReference type="GO" id="GO:0005739">
    <property type="term" value="C:mitochondrion"/>
    <property type="evidence" value="ECO:0007669"/>
    <property type="project" value="EnsemblFungi"/>
</dbReference>
<dbReference type="FunFam" id="1.10.730.10:FF:000009">
    <property type="entry name" value="Valine--tRNA ligase, mitochondrial"/>
    <property type="match status" value="1"/>
</dbReference>
<dbReference type="InterPro" id="IPR009080">
    <property type="entry name" value="tRNAsynth_Ia_anticodon-bd"/>
</dbReference>
<dbReference type="GO" id="GO:0004832">
    <property type="term" value="F:valine-tRNA ligase activity"/>
    <property type="evidence" value="ECO:0007669"/>
    <property type="project" value="UniProtKB-EC"/>
</dbReference>
<keyword evidence="6 13" id="KW-0547">Nucleotide-binding</keyword>
<proteinExistence type="inferred from homology"/>
<reference evidence="19 20" key="1">
    <citation type="submission" date="2015-03" db="EMBL/GenBank/DDBJ databases">
        <authorList>
            <person name="Radwan O."/>
            <person name="Al-Naeli F.A."/>
            <person name="Rendon G.A."/>
            <person name="Fields C."/>
        </authorList>
    </citation>
    <scope>NUCLEOTIDE SEQUENCE [LARGE SCALE GENOMIC DNA]</scope>
    <source>
        <strain evidence="19">CR-DP1</strain>
    </source>
</reference>
<dbReference type="GO" id="GO:0005829">
    <property type="term" value="C:cytosol"/>
    <property type="evidence" value="ECO:0007669"/>
    <property type="project" value="TreeGrafter"/>
</dbReference>
<evidence type="ECO:0000259" key="18">
    <source>
        <dbReference type="Pfam" id="PF10458"/>
    </source>
</evidence>
<dbReference type="FunFam" id="3.40.50.620:FF:000020">
    <property type="entry name" value="Valine--tRNA ligase, mitochondrial"/>
    <property type="match status" value="1"/>
</dbReference>
<dbReference type="InterPro" id="IPR037118">
    <property type="entry name" value="Val-tRNA_synth_C_sf"/>
</dbReference>
<dbReference type="InterPro" id="IPR002303">
    <property type="entry name" value="Valyl-tRNA_ligase"/>
</dbReference>
<comment type="similarity">
    <text evidence="2 13">Belongs to the class-I aminoacyl-tRNA synthetase family.</text>
</comment>
<feature type="coiled-coil region" evidence="14">
    <location>
        <begin position="990"/>
        <end position="1059"/>
    </location>
</feature>
<dbReference type="PANTHER" id="PTHR11946">
    <property type="entry name" value="VALYL-TRNA SYNTHETASES"/>
    <property type="match status" value="1"/>
</dbReference>